<keyword evidence="6" id="KW-1185">Reference proteome</keyword>
<protein>
    <submittedName>
        <fullName evidence="5">SHPS1 phosphatase</fullName>
    </submittedName>
</protein>
<evidence type="ECO:0000259" key="4">
    <source>
        <dbReference type="PROSITE" id="PS50835"/>
    </source>
</evidence>
<feature type="non-terminal residue" evidence="5">
    <location>
        <position position="1"/>
    </location>
</feature>
<evidence type="ECO:0000313" key="6">
    <source>
        <dbReference type="Proteomes" id="UP000886611"/>
    </source>
</evidence>
<dbReference type="InterPro" id="IPR036179">
    <property type="entry name" value="Ig-like_dom_sf"/>
</dbReference>
<evidence type="ECO:0000256" key="2">
    <source>
        <dbReference type="ARBA" id="ARBA00023180"/>
    </source>
</evidence>
<dbReference type="InterPro" id="IPR051755">
    <property type="entry name" value="Ig-like_CS_Receptor"/>
</dbReference>
<dbReference type="InterPro" id="IPR007110">
    <property type="entry name" value="Ig-like_dom"/>
</dbReference>
<dbReference type="Gene3D" id="2.60.40.10">
    <property type="entry name" value="Immunoglobulins"/>
    <property type="match status" value="1"/>
</dbReference>
<dbReference type="InterPro" id="IPR013783">
    <property type="entry name" value="Ig-like_fold"/>
</dbReference>
<accession>A0A8X7XAS5</accession>
<evidence type="ECO:0000256" key="3">
    <source>
        <dbReference type="SAM" id="SignalP"/>
    </source>
</evidence>
<dbReference type="PANTHER" id="PTHR19971">
    <property type="entry name" value="SIGNAL-REGULATORY PROTEIN BETA"/>
    <property type="match status" value="1"/>
</dbReference>
<dbReference type="Proteomes" id="UP000886611">
    <property type="component" value="Unassembled WGS sequence"/>
</dbReference>
<dbReference type="PROSITE" id="PS50835">
    <property type="entry name" value="IG_LIKE"/>
    <property type="match status" value="1"/>
</dbReference>
<evidence type="ECO:0000256" key="1">
    <source>
        <dbReference type="ARBA" id="ARBA00023157"/>
    </source>
</evidence>
<feature type="non-terminal residue" evidence="5">
    <location>
        <position position="81"/>
    </location>
</feature>
<reference evidence="5 6" key="1">
    <citation type="journal article" date="2021" name="Cell">
        <title>Tracing the genetic footprints of vertebrate landing in non-teleost ray-finned fishes.</title>
        <authorList>
            <person name="Bi X."/>
            <person name="Wang K."/>
            <person name="Yang L."/>
            <person name="Pan H."/>
            <person name="Jiang H."/>
            <person name="Wei Q."/>
            <person name="Fang M."/>
            <person name="Yu H."/>
            <person name="Zhu C."/>
            <person name="Cai Y."/>
            <person name="He Y."/>
            <person name="Gan X."/>
            <person name="Zeng H."/>
            <person name="Yu D."/>
            <person name="Zhu Y."/>
            <person name="Jiang H."/>
            <person name="Qiu Q."/>
            <person name="Yang H."/>
            <person name="Zhang Y.E."/>
            <person name="Wang W."/>
            <person name="Zhu M."/>
            <person name="He S."/>
            <person name="Zhang G."/>
        </authorList>
    </citation>
    <scope>NUCLEOTIDE SEQUENCE [LARGE SCALE GENOMIC DNA]</scope>
    <source>
        <strain evidence="5">Bchr_013</strain>
    </source>
</reference>
<keyword evidence="1" id="KW-1015">Disulfide bond</keyword>
<organism evidence="5 6">
    <name type="scientific">Polypterus senegalus</name>
    <name type="common">Senegal bichir</name>
    <dbReference type="NCBI Taxonomy" id="55291"/>
    <lineage>
        <taxon>Eukaryota</taxon>
        <taxon>Metazoa</taxon>
        <taxon>Chordata</taxon>
        <taxon>Craniata</taxon>
        <taxon>Vertebrata</taxon>
        <taxon>Euteleostomi</taxon>
        <taxon>Actinopterygii</taxon>
        <taxon>Polypteriformes</taxon>
        <taxon>Polypteridae</taxon>
        <taxon>Polypterus</taxon>
    </lineage>
</organism>
<dbReference type="AlphaFoldDB" id="A0A8X7XAS5"/>
<feature type="domain" description="Ig-like" evidence="4">
    <location>
        <begin position="20"/>
        <end position="81"/>
    </location>
</feature>
<comment type="caution">
    <text evidence="5">The sequence shown here is derived from an EMBL/GenBank/DDBJ whole genome shotgun (WGS) entry which is preliminary data.</text>
</comment>
<keyword evidence="2" id="KW-0325">Glycoprotein</keyword>
<dbReference type="SUPFAM" id="SSF48726">
    <property type="entry name" value="Immunoglobulin"/>
    <property type="match status" value="1"/>
</dbReference>
<proteinExistence type="predicted"/>
<dbReference type="EMBL" id="JAATIS010003638">
    <property type="protein sequence ID" value="KAG2464050.1"/>
    <property type="molecule type" value="Genomic_DNA"/>
</dbReference>
<feature type="chain" id="PRO_5036478405" evidence="3">
    <location>
        <begin position="22"/>
        <end position="81"/>
    </location>
</feature>
<gene>
    <name evidence="5" type="primary">Sirpa_5</name>
    <name evidence="5" type="ORF">GTO96_0003686</name>
</gene>
<evidence type="ECO:0000313" key="5">
    <source>
        <dbReference type="EMBL" id="KAG2464050.1"/>
    </source>
</evidence>
<keyword evidence="3" id="KW-0732">Signal</keyword>
<feature type="signal peptide" evidence="3">
    <location>
        <begin position="1"/>
        <end position="21"/>
    </location>
</feature>
<sequence>MKCLDLLAVVLASAHLHLLQGVNVSQPQGSVEAIEGSNVTLICILSSETPLGPVRWYKGAGSERTHFYSAAPKAGDKMTLE</sequence>
<name>A0A8X7XAS5_POLSE</name>